<feature type="compositionally biased region" description="Basic and acidic residues" evidence="1">
    <location>
        <begin position="7"/>
        <end position="20"/>
    </location>
</feature>
<gene>
    <name evidence="2" type="ORF">CKO28_01000</name>
</gene>
<accession>A0ABS1DB18</accession>
<dbReference type="Proteomes" id="UP001296873">
    <property type="component" value="Unassembled WGS sequence"/>
</dbReference>
<comment type="caution">
    <text evidence="2">The sequence shown here is derived from an EMBL/GenBank/DDBJ whole genome shotgun (WGS) entry which is preliminary data.</text>
</comment>
<protein>
    <submittedName>
        <fullName evidence="2">Uncharacterized protein</fullName>
    </submittedName>
</protein>
<dbReference type="EMBL" id="NRRL01000001">
    <property type="protein sequence ID" value="MBK1666620.1"/>
    <property type="molecule type" value="Genomic_DNA"/>
</dbReference>
<keyword evidence="3" id="KW-1185">Reference proteome</keyword>
<evidence type="ECO:0000313" key="2">
    <source>
        <dbReference type="EMBL" id="MBK1666620.1"/>
    </source>
</evidence>
<reference evidence="2 3" key="1">
    <citation type="journal article" date="2020" name="Microorganisms">
        <title>Osmotic Adaptation and Compatible Solute Biosynthesis of Phototrophic Bacteria as Revealed from Genome Analyses.</title>
        <authorList>
            <person name="Imhoff J.F."/>
            <person name="Rahn T."/>
            <person name="Kunzel S."/>
            <person name="Keller A."/>
            <person name="Neulinger S.C."/>
        </authorList>
    </citation>
    <scope>NUCLEOTIDE SEQUENCE [LARGE SCALE GENOMIC DNA]</scope>
    <source>
        <strain evidence="2 3">DSM 9895</strain>
    </source>
</reference>
<sequence>MSHVQRLIHEMRDRDPETDRSAVHNRLDHLLDSPEVRHGIDPGIGATRTLGWAGHACVQRCARPNQTPLYRIWLHGRQLYHSDLLRGADVSAVLEMMRAVEAGVARTPHPPIWAR</sequence>
<organism evidence="2 3">
    <name type="scientific">Rhodovibrio sodomensis</name>
    <dbReference type="NCBI Taxonomy" id="1088"/>
    <lineage>
        <taxon>Bacteria</taxon>
        <taxon>Pseudomonadati</taxon>
        <taxon>Pseudomonadota</taxon>
        <taxon>Alphaproteobacteria</taxon>
        <taxon>Rhodospirillales</taxon>
        <taxon>Rhodovibrionaceae</taxon>
        <taxon>Rhodovibrio</taxon>
    </lineage>
</organism>
<proteinExistence type="predicted"/>
<evidence type="ECO:0000256" key="1">
    <source>
        <dbReference type="SAM" id="MobiDB-lite"/>
    </source>
</evidence>
<name>A0ABS1DB18_9PROT</name>
<evidence type="ECO:0000313" key="3">
    <source>
        <dbReference type="Proteomes" id="UP001296873"/>
    </source>
</evidence>
<dbReference type="RefSeq" id="WP_200338671.1">
    <property type="nucleotide sequence ID" value="NZ_NRRL01000001.1"/>
</dbReference>
<feature type="region of interest" description="Disordered" evidence="1">
    <location>
        <begin position="1"/>
        <end position="20"/>
    </location>
</feature>